<reference evidence="4" key="1">
    <citation type="submission" date="2020-12" db="EMBL/GenBank/DDBJ databases">
        <title>Oil enriched cultivation method for isolating marine PHA-producing bacteria.</title>
        <authorList>
            <person name="Zheng W."/>
            <person name="Yu S."/>
            <person name="Huang Y."/>
        </authorList>
    </citation>
    <scope>NUCLEOTIDE SEQUENCE</scope>
    <source>
        <strain evidence="4">SY-2-12</strain>
    </source>
</reference>
<dbReference type="InterPro" id="IPR029062">
    <property type="entry name" value="Class_I_gatase-like"/>
</dbReference>
<dbReference type="Proteomes" id="UP000664096">
    <property type="component" value="Unassembled WGS sequence"/>
</dbReference>
<dbReference type="PANTHER" id="PTHR37464:SF1">
    <property type="entry name" value="BLL2463 PROTEIN"/>
    <property type="match status" value="1"/>
</dbReference>
<organism evidence="4 5">
    <name type="scientific">Roseibium aggregatum</name>
    <dbReference type="NCBI Taxonomy" id="187304"/>
    <lineage>
        <taxon>Bacteria</taxon>
        <taxon>Pseudomonadati</taxon>
        <taxon>Pseudomonadota</taxon>
        <taxon>Alphaproteobacteria</taxon>
        <taxon>Hyphomicrobiales</taxon>
        <taxon>Stappiaceae</taxon>
        <taxon>Roseibium</taxon>
    </lineage>
</organism>
<feature type="transmembrane region" description="Helical" evidence="1">
    <location>
        <begin position="661"/>
        <end position="679"/>
    </location>
</feature>
<evidence type="ECO:0000256" key="1">
    <source>
        <dbReference type="SAM" id="Phobius"/>
    </source>
</evidence>
<feature type="domain" description="DUF4159" evidence="3">
    <location>
        <begin position="702"/>
        <end position="919"/>
    </location>
</feature>
<evidence type="ECO:0000313" key="4">
    <source>
        <dbReference type="EMBL" id="MBN9673673.1"/>
    </source>
</evidence>
<dbReference type="Pfam" id="PF13709">
    <property type="entry name" value="DUF4159"/>
    <property type="match status" value="1"/>
</dbReference>
<keyword evidence="1" id="KW-0472">Membrane</keyword>
<proteinExistence type="predicted"/>
<dbReference type="Gene3D" id="3.40.50.880">
    <property type="match status" value="1"/>
</dbReference>
<dbReference type="Pfam" id="PF07584">
    <property type="entry name" value="BatA"/>
    <property type="match status" value="1"/>
</dbReference>
<dbReference type="PANTHER" id="PTHR37464">
    <property type="entry name" value="BLL2463 PROTEIN"/>
    <property type="match status" value="1"/>
</dbReference>
<feature type="transmembrane region" description="Helical" evidence="1">
    <location>
        <begin position="61"/>
        <end position="83"/>
    </location>
</feature>
<dbReference type="RefSeq" id="WP_207143704.1">
    <property type="nucleotide sequence ID" value="NZ_JAEKJZ010000007.1"/>
</dbReference>
<evidence type="ECO:0000259" key="3">
    <source>
        <dbReference type="Pfam" id="PF13709"/>
    </source>
</evidence>
<dbReference type="InterPro" id="IPR011933">
    <property type="entry name" value="Double_TM_dom"/>
</dbReference>
<evidence type="ECO:0000313" key="5">
    <source>
        <dbReference type="Proteomes" id="UP000664096"/>
    </source>
</evidence>
<sequence>MFAGLPLTFTAPFALGALALLPVIWWLLRLTPPRPREIQFPPTRLLLDIDRHEETPQRSPWWLTLLRLFLAAMVIVALAGPVWRTADPIDTGDGILWLLVDNGWTSAKSWPQQVGTAEQLLADAENDGRPVLLAATADGPSQGFVPEAAASALEKLRALEPRPYPPERSELNIGLRKAAEKSAPGAVVWLTDSTRTKGAFLTDLAAITGNTPITVLTGLETPMGLKDLSNDAEALSVTVVRHPERDLNTATVQALDLKGLVLGEVQAVFGRDETETEARFELPSELRNDVARVEVAGEAAAGAVQLVDDSWRRRTVGLVSGQSGDLDQPLLSPLYYLERALAPFSDIRHPRDTDIADAVPELIDQGISVLVLADVGRMPDTTTAALREWVQNGGTLVRFAGPRTAGGSDDLIPVRLRSGDRSLGGSLSWKQPQHLADFPEDSPFSGLKVPQEVTVTRQVLAEPTSDLPDRTWAMLEDGTPLVTAGPVGAGSVVLFHVTADSAWSNLPLSGVFLNMLRRILAVSNVAAASETSDDSTASKGVLPPLRLLDGYGRFGPPPVEVTPVSAALFRDASASRRTPPGLYGTEDGFRALNLMGSGDELLPLALETLGERAVEGAYPESDPIDMRSFFFTLAFLLMVADAVAVFLLAGGLSRIGLRGRTAGTAIALVLAAALFTAAGSGRVEAQSNSDDLRALESTLQTRLAYVLTGNPEIDDASAAGLAGLTQFLAERTALEPGKPVAIDIARDELAFYSLLYWPIDPAMDKPDDQTIARIDTFMRNGGTILFDTRDHINASASGFSSTPATLKLREILEDLDVPPLEPVPPDHVLTKAFYLLNSFPGRYATSPLWVESLEEVAARGDRPVRAGDGVSPLLITGNDFAAAWAITPQGDFMYPTVPNHPRQRDFAFRSGVNIVMYSLTGNYKADQVHIPALLERLGQ</sequence>
<dbReference type="NCBIfam" id="TIGR02226">
    <property type="entry name" value="two_anch"/>
    <property type="match status" value="1"/>
</dbReference>
<dbReference type="SUPFAM" id="SSF52317">
    <property type="entry name" value="Class I glutamine amidotransferase-like"/>
    <property type="match status" value="1"/>
</dbReference>
<accession>A0A939EJW7</accession>
<feature type="transmembrane region" description="Helical" evidence="1">
    <location>
        <begin position="629"/>
        <end position="649"/>
    </location>
</feature>
<protein>
    <submittedName>
        <fullName evidence="4">DUF4159 domain-containing protein</fullName>
    </submittedName>
</protein>
<keyword evidence="1" id="KW-1133">Transmembrane helix</keyword>
<evidence type="ECO:0000259" key="2">
    <source>
        <dbReference type="Pfam" id="PF07584"/>
    </source>
</evidence>
<dbReference type="EMBL" id="JAEKJZ010000007">
    <property type="protein sequence ID" value="MBN9673673.1"/>
    <property type="molecule type" value="Genomic_DNA"/>
</dbReference>
<feature type="transmembrane region" description="Helical" evidence="1">
    <location>
        <begin position="6"/>
        <end position="28"/>
    </location>
</feature>
<dbReference type="AlphaFoldDB" id="A0A939EJW7"/>
<keyword evidence="1" id="KW-0812">Transmembrane</keyword>
<dbReference type="InterPro" id="IPR024163">
    <property type="entry name" value="Aerotolerance_reg_N"/>
</dbReference>
<gene>
    <name evidence="4" type="ORF">JF539_25170</name>
</gene>
<dbReference type="InterPro" id="IPR025297">
    <property type="entry name" value="DUF4159"/>
</dbReference>
<dbReference type="Gene3D" id="3.40.50.12140">
    <property type="entry name" value="Domain of unknown function DUF4159"/>
    <property type="match status" value="1"/>
</dbReference>
<comment type="caution">
    <text evidence="4">The sequence shown here is derived from an EMBL/GenBank/DDBJ whole genome shotgun (WGS) entry which is preliminary data.</text>
</comment>
<name>A0A939EJW7_9HYPH</name>
<dbReference type="CDD" id="cd03143">
    <property type="entry name" value="A4_beta-galactosidase_middle_domain"/>
    <property type="match status" value="1"/>
</dbReference>
<feature type="domain" description="Aerotolerance regulator N-terminal" evidence="2">
    <location>
        <begin position="8"/>
        <end position="81"/>
    </location>
</feature>